<name>A0A117IT21_9EURY</name>
<dbReference type="RefSeq" id="WP_058939320.1">
    <property type="nucleotide sequence ID" value="NZ_LLYW01000031.1"/>
</dbReference>
<protein>
    <submittedName>
        <fullName evidence="1">Uncharacterized protein</fullName>
    </submittedName>
</protein>
<dbReference type="Proteomes" id="UP000053462">
    <property type="component" value="Unassembled WGS sequence"/>
</dbReference>
<evidence type="ECO:0000313" key="1">
    <source>
        <dbReference type="EMBL" id="KUH32654.1"/>
    </source>
</evidence>
<accession>A0A117IT21</accession>
<reference evidence="1 2" key="1">
    <citation type="submission" date="2015-10" db="EMBL/GenBank/DDBJ databases">
        <title>Draft genome sequence of Thermococcus celericrescens strain DSM 17994.</title>
        <authorList>
            <person name="Hong S.-J."/>
            <person name="Park C.-E."/>
            <person name="Shin J.-H."/>
        </authorList>
    </citation>
    <scope>NUCLEOTIDE SEQUENCE [LARGE SCALE GENOMIC DNA]</scope>
    <source>
        <strain evidence="1 2">DSM 17994</strain>
    </source>
</reference>
<dbReference type="AlphaFoldDB" id="A0A117IT21"/>
<evidence type="ECO:0000313" key="2">
    <source>
        <dbReference type="Proteomes" id="UP000053462"/>
    </source>
</evidence>
<keyword evidence="2" id="KW-1185">Reference proteome</keyword>
<sequence length="463" mass="51503">MKLKIVGVLLLTILLTSAIGMAATDFLSVERTYLQGGAKVFIFQPSPEGGVKLLKQGRLSGLVTLRTESKKWREAGATENLHTVPTPLAIYFTKDGKIGVKSIQPGKPLELKGMFSIAEVAEPSTKPRMRLPVTARLKYKLRSVFGTSSCPQGYEELNARYCIIENWEYLQDSYYADSKTFTEWIPFMGLKVRTGGSKKITILGIAWGIQLTTSTKSMWSLSVDGIPVLDFGTSYSGSTLKVSYAPKPYVRTGDGYLDRYLNLPLKYVVVIYNVPVYDKWRKEYASIPIAGVYPLEIMMSGYRTVRESDLNRGHLLTDYLSSSHFPTINIGTKFEAVRTSEEGIYDNIIFDFQGSSGYKFYSTPLGGSAVNWLWSKLPVIGALSITFSYSSTSQSVTTYNVDIERGAPNQLYYASILNRTLELADNNNVEVAMYFTTIDDGQDSSPPCIGNFCPNSLDPNTER</sequence>
<dbReference type="OrthoDB" id="92520at2157"/>
<comment type="caution">
    <text evidence="1">The sequence shown here is derived from an EMBL/GenBank/DDBJ whole genome shotgun (WGS) entry which is preliminary data.</text>
</comment>
<proteinExistence type="predicted"/>
<gene>
    <name evidence="1" type="ORF">APY94_09030</name>
</gene>
<dbReference type="EMBL" id="LLYW01000031">
    <property type="protein sequence ID" value="KUH32654.1"/>
    <property type="molecule type" value="Genomic_DNA"/>
</dbReference>
<dbReference type="STRING" id="227598.APY94_09030"/>
<organism evidence="1 2">
    <name type="scientific">Thermococcus celericrescens</name>
    <dbReference type="NCBI Taxonomy" id="227598"/>
    <lineage>
        <taxon>Archaea</taxon>
        <taxon>Methanobacteriati</taxon>
        <taxon>Methanobacteriota</taxon>
        <taxon>Thermococci</taxon>
        <taxon>Thermococcales</taxon>
        <taxon>Thermococcaceae</taxon>
        <taxon>Thermococcus</taxon>
    </lineage>
</organism>